<reference evidence="3" key="1">
    <citation type="submission" date="2020-07" db="EMBL/GenBank/DDBJ databases">
        <title>Huge and variable diversity of episymbiotic CPR bacteria and DPANN archaea in groundwater ecosystems.</title>
        <authorList>
            <person name="He C.Y."/>
            <person name="Keren R."/>
            <person name="Whittaker M."/>
            <person name="Farag I.F."/>
            <person name="Doudna J."/>
            <person name="Cate J.H.D."/>
            <person name="Banfield J.F."/>
        </authorList>
    </citation>
    <scope>NUCLEOTIDE SEQUENCE</scope>
    <source>
        <strain evidence="3">NC_groundwater_1664_Pr3_B-0.1um_52_9</strain>
    </source>
</reference>
<proteinExistence type="predicted"/>
<dbReference type="PANTHER" id="PTHR46797">
    <property type="entry name" value="HTH-TYPE TRANSCRIPTIONAL REGULATOR"/>
    <property type="match status" value="1"/>
</dbReference>
<dbReference type="GO" id="GO:0003677">
    <property type="term" value="F:DNA binding"/>
    <property type="evidence" value="ECO:0007669"/>
    <property type="project" value="UniProtKB-KW"/>
</dbReference>
<evidence type="ECO:0000313" key="3">
    <source>
        <dbReference type="EMBL" id="MBI5250851.1"/>
    </source>
</evidence>
<dbReference type="SUPFAM" id="SSF47413">
    <property type="entry name" value="lambda repressor-like DNA-binding domains"/>
    <property type="match status" value="1"/>
</dbReference>
<gene>
    <name evidence="3" type="ORF">HY912_15295</name>
</gene>
<dbReference type="Pfam" id="PF01381">
    <property type="entry name" value="HTH_3"/>
    <property type="match status" value="1"/>
</dbReference>
<dbReference type="InterPro" id="IPR011051">
    <property type="entry name" value="RmlC_Cupin_sf"/>
</dbReference>
<dbReference type="EMBL" id="JACRDE010000395">
    <property type="protein sequence ID" value="MBI5250851.1"/>
    <property type="molecule type" value="Genomic_DNA"/>
</dbReference>
<dbReference type="PROSITE" id="PS50943">
    <property type="entry name" value="HTH_CROC1"/>
    <property type="match status" value="1"/>
</dbReference>
<dbReference type="Gene3D" id="2.60.120.10">
    <property type="entry name" value="Jelly Rolls"/>
    <property type="match status" value="1"/>
</dbReference>
<evidence type="ECO:0000259" key="2">
    <source>
        <dbReference type="PROSITE" id="PS50943"/>
    </source>
</evidence>
<dbReference type="Gene3D" id="1.10.260.40">
    <property type="entry name" value="lambda repressor-like DNA-binding domains"/>
    <property type="match status" value="1"/>
</dbReference>
<dbReference type="Proteomes" id="UP000807825">
    <property type="component" value="Unassembled WGS sequence"/>
</dbReference>
<dbReference type="SMART" id="SM00530">
    <property type="entry name" value="HTH_XRE"/>
    <property type="match status" value="1"/>
</dbReference>
<dbReference type="InterPro" id="IPR014710">
    <property type="entry name" value="RmlC-like_jellyroll"/>
</dbReference>
<dbReference type="AlphaFoldDB" id="A0A9D6V2F4"/>
<organism evidence="3 4">
    <name type="scientific">Desulfomonile tiedjei</name>
    <dbReference type="NCBI Taxonomy" id="2358"/>
    <lineage>
        <taxon>Bacteria</taxon>
        <taxon>Pseudomonadati</taxon>
        <taxon>Thermodesulfobacteriota</taxon>
        <taxon>Desulfomonilia</taxon>
        <taxon>Desulfomonilales</taxon>
        <taxon>Desulfomonilaceae</taxon>
        <taxon>Desulfomonile</taxon>
    </lineage>
</organism>
<dbReference type="CDD" id="cd00093">
    <property type="entry name" value="HTH_XRE"/>
    <property type="match status" value="1"/>
</dbReference>
<keyword evidence="1" id="KW-0238">DNA-binding</keyword>
<dbReference type="SUPFAM" id="SSF51182">
    <property type="entry name" value="RmlC-like cupins"/>
    <property type="match status" value="1"/>
</dbReference>
<accession>A0A9D6V2F4</accession>
<feature type="domain" description="HTH cro/C1-type" evidence="2">
    <location>
        <begin position="55"/>
        <end position="109"/>
    </location>
</feature>
<dbReference type="GO" id="GO:0003700">
    <property type="term" value="F:DNA-binding transcription factor activity"/>
    <property type="evidence" value="ECO:0007669"/>
    <property type="project" value="TreeGrafter"/>
</dbReference>
<evidence type="ECO:0000256" key="1">
    <source>
        <dbReference type="ARBA" id="ARBA00023125"/>
    </source>
</evidence>
<dbReference type="InterPro" id="IPR050807">
    <property type="entry name" value="TransReg_Diox_bact_type"/>
</dbReference>
<evidence type="ECO:0000313" key="4">
    <source>
        <dbReference type="Proteomes" id="UP000807825"/>
    </source>
</evidence>
<dbReference type="GO" id="GO:0005829">
    <property type="term" value="C:cytosol"/>
    <property type="evidence" value="ECO:0007669"/>
    <property type="project" value="TreeGrafter"/>
</dbReference>
<dbReference type="InterPro" id="IPR010982">
    <property type="entry name" value="Lambda_DNA-bd_dom_sf"/>
</dbReference>
<name>A0A9D6V2F4_9BACT</name>
<sequence length="229" mass="25506">MDEEKKLASYEDFREAVSEYGEEREGHDLLTDPEALASSREKAEHEEAVTHGQRLKAAREQRGFTVEELASKTEIPVDVLSQLEAGEAFLPLGQLIKLSKALSLKMADVISAGEEPFTIVRADQRRSFARFGKTKQDRHGYEYESLAPNKKDRLMEPFIVTLNPASADEPSSHDGQEFIYVIEGEMEVLVGDTRDVLKPGDAIYYDSTSLHLVKAHGDKAAKILAVLIS</sequence>
<dbReference type="InterPro" id="IPR001387">
    <property type="entry name" value="Cro/C1-type_HTH"/>
</dbReference>
<dbReference type="InterPro" id="IPR013096">
    <property type="entry name" value="Cupin_2"/>
</dbReference>
<dbReference type="CDD" id="cd02209">
    <property type="entry name" value="cupin_XRE_C"/>
    <property type="match status" value="1"/>
</dbReference>
<dbReference type="Pfam" id="PF07883">
    <property type="entry name" value="Cupin_2"/>
    <property type="match status" value="1"/>
</dbReference>
<comment type="caution">
    <text evidence="3">The sequence shown here is derived from an EMBL/GenBank/DDBJ whole genome shotgun (WGS) entry which is preliminary data.</text>
</comment>
<dbReference type="PANTHER" id="PTHR46797:SF19">
    <property type="entry name" value="BLL2473 PROTEIN"/>
    <property type="match status" value="1"/>
</dbReference>
<protein>
    <submittedName>
        <fullName evidence="3">Helix-turn-helix transcriptional regulator</fullName>
    </submittedName>
</protein>